<dbReference type="SUPFAM" id="SSF53098">
    <property type="entry name" value="Ribonuclease H-like"/>
    <property type="match status" value="1"/>
</dbReference>
<dbReference type="InterPro" id="IPR025948">
    <property type="entry name" value="HTH-like_dom"/>
</dbReference>
<dbReference type="Pfam" id="PF13276">
    <property type="entry name" value="HTH_21"/>
    <property type="match status" value="1"/>
</dbReference>
<dbReference type="InterPro" id="IPR048020">
    <property type="entry name" value="Transpos_IS3"/>
</dbReference>
<dbReference type="PANTHER" id="PTHR47515:SF1">
    <property type="entry name" value="BLR2054 PROTEIN"/>
    <property type="match status" value="1"/>
</dbReference>
<dbReference type="SUPFAM" id="SSF46689">
    <property type="entry name" value="Homeodomain-like"/>
    <property type="match status" value="1"/>
</dbReference>
<evidence type="ECO:0000313" key="3">
    <source>
        <dbReference type="Proteomes" id="UP001326567"/>
    </source>
</evidence>
<evidence type="ECO:0000259" key="1">
    <source>
        <dbReference type="PROSITE" id="PS50994"/>
    </source>
</evidence>
<dbReference type="InterPro" id="IPR009057">
    <property type="entry name" value="Homeodomain-like_sf"/>
</dbReference>
<dbReference type="Gene3D" id="3.30.420.10">
    <property type="entry name" value="Ribonuclease H-like superfamily/Ribonuclease H"/>
    <property type="match status" value="1"/>
</dbReference>
<dbReference type="InterPro" id="IPR002514">
    <property type="entry name" value="Transposase_8"/>
</dbReference>
<feature type="domain" description="Integrase catalytic" evidence="1">
    <location>
        <begin position="199"/>
        <end position="360"/>
    </location>
</feature>
<dbReference type="Proteomes" id="UP001326567">
    <property type="component" value="Chromosome"/>
</dbReference>
<proteinExistence type="predicted"/>
<dbReference type="Pfam" id="PF13683">
    <property type="entry name" value="rve_3"/>
    <property type="match status" value="1"/>
</dbReference>
<dbReference type="NCBIfam" id="NF033516">
    <property type="entry name" value="transpos_IS3"/>
    <property type="match status" value="1"/>
</dbReference>
<protein>
    <submittedName>
        <fullName evidence="2">IS3 family transposase</fullName>
    </submittedName>
</protein>
<dbReference type="RefSeq" id="WP_322328927.1">
    <property type="nucleotide sequence ID" value="NZ_CP139725.1"/>
</dbReference>
<evidence type="ECO:0000313" key="2">
    <source>
        <dbReference type="EMBL" id="WPZ22179.1"/>
    </source>
</evidence>
<dbReference type="InterPro" id="IPR036397">
    <property type="entry name" value="RNaseH_sf"/>
</dbReference>
<name>A0ABZ0V0G3_9RHOB</name>
<dbReference type="InterPro" id="IPR012337">
    <property type="entry name" value="RNaseH-like_sf"/>
</dbReference>
<keyword evidence="3" id="KW-1185">Reference proteome</keyword>
<dbReference type="Pfam" id="PF01527">
    <property type="entry name" value="HTH_Tnp_1"/>
    <property type="match status" value="1"/>
</dbReference>
<accession>A0ABZ0V0G3</accession>
<dbReference type="PROSITE" id="PS50994">
    <property type="entry name" value="INTEGRASE"/>
    <property type="match status" value="1"/>
</dbReference>
<sequence length="371" mass="42960">MKRSRFSDEQIIGILNEHQAGLGAKELCRKHGVSDATFYKWRSKYGGMEVSDAKKLKALEAENAKLKKLLAEQMMDVSTLKEMLGGKLLRPGARRRAASWAMKEKRYNQKRACALAGIDPRVYRRVSKRPADTELRDRLKQLSSERRRFGYRRLHILLKREGWHVNWKKLYRIYREEGLTVRKRGGRKRAVGTRASMAIPQGPNQRWSLDFVSDSLSCGRRFRILNVIDDFSRECLAAVVDTSLSGDRVARELDRIAEMRGYPCLVVGDNGTELTSNAILKWQEDRKVDWHYIAPGKPMQNGFVESFNGRMRDECLNEHLFDNLRHARRLISAWRNDFNNHRPHTSLAGMTPAEYANRSEEDQNLNRANLN</sequence>
<reference evidence="2 3" key="1">
    <citation type="submission" date="2023-11" db="EMBL/GenBank/DDBJ databases">
        <title>From the Deep-Sea to the Surface: Bacterial Genomes Isolated from the Moytirra Hydrothermal Vent Plume.</title>
        <authorList>
            <person name="Major S.R."/>
        </authorList>
    </citation>
    <scope>NUCLEOTIDE SEQUENCE [LARGE SCALE GENOMIC DNA]</scope>
    <source>
        <strain evidence="2 3">OXR-9</strain>
    </source>
</reference>
<dbReference type="EMBL" id="CP139725">
    <property type="protein sequence ID" value="WPZ22179.1"/>
    <property type="molecule type" value="Genomic_DNA"/>
</dbReference>
<gene>
    <name evidence="2" type="ORF">T7987_02775</name>
</gene>
<organism evidence="2 3">
    <name type="scientific">Sulfitobacter faviae</name>
    <dbReference type="NCBI Taxonomy" id="1775881"/>
    <lineage>
        <taxon>Bacteria</taxon>
        <taxon>Pseudomonadati</taxon>
        <taxon>Pseudomonadota</taxon>
        <taxon>Alphaproteobacteria</taxon>
        <taxon>Rhodobacterales</taxon>
        <taxon>Roseobacteraceae</taxon>
        <taxon>Sulfitobacter</taxon>
    </lineage>
</organism>
<dbReference type="PANTHER" id="PTHR47515">
    <property type="entry name" value="LOW CALCIUM RESPONSE LOCUS PROTEIN T"/>
    <property type="match status" value="1"/>
</dbReference>
<dbReference type="InterPro" id="IPR001584">
    <property type="entry name" value="Integrase_cat-core"/>
</dbReference>